<protein>
    <submittedName>
        <fullName evidence="4">Uncharacterized protein</fullName>
    </submittedName>
</protein>
<feature type="compositionally biased region" description="Basic and acidic residues" evidence="1">
    <location>
        <begin position="128"/>
        <end position="138"/>
    </location>
</feature>
<sequence>MKVQLRVGTSKGVSDWSKLFDVPNSSWPLAVILAVAFGAIIITVLLAALGFYYYYKKHVRNYVSVYKTLNNLLHNRRAGGIGQSFRKPAPLPPRELPPIFTVAISADSLLDTKFEPTPQPQSPCSAEFSERDISDSHIKPSSGTASVKYSAADFL</sequence>
<proteinExistence type="predicted"/>
<reference evidence="4" key="1">
    <citation type="submission" date="2022-11" db="UniProtKB">
        <authorList>
            <consortium name="WormBaseParasite"/>
        </authorList>
    </citation>
    <scope>IDENTIFICATION</scope>
</reference>
<feature type="transmembrane region" description="Helical" evidence="2">
    <location>
        <begin position="27"/>
        <end position="55"/>
    </location>
</feature>
<dbReference type="WBParaSite" id="PSAMB.scaffold1143size35349.g11319.t1">
    <property type="protein sequence ID" value="PSAMB.scaffold1143size35349.g11319.t1"/>
    <property type="gene ID" value="PSAMB.scaffold1143size35349.g11319"/>
</dbReference>
<keyword evidence="2" id="KW-0472">Membrane</keyword>
<dbReference type="Proteomes" id="UP000887566">
    <property type="component" value="Unplaced"/>
</dbReference>
<organism evidence="3 4">
    <name type="scientific">Plectus sambesii</name>
    <dbReference type="NCBI Taxonomy" id="2011161"/>
    <lineage>
        <taxon>Eukaryota</taxon>
        <taxon>Metazoa</taxon>
        <taxon>Ecdysozoa</taxon>
        <taxon>Nematoda</taxon>
        <taxon>Chromadorea</taxon>
        <taxon>Plectida</taxon>
        <taxon>Plectina</taxon>
        <taxon>Plectoidea</taxon>
        <taxon>Plectidae</taxon>
        <taxon>Plectus</taxon>
    </lineage>
</organism>
<evidence type="ECO:0000313" key="3">
    <source>
        <dbReference type="Proteomes" id="UP000887566"/>
    </source>
</evidence>
<feature type="region of interest" description="Disordered" evidence="1">
    <location>
        <begin position="115"/>
        <end position="155"/>
    </location>
</feature>
<evidence type="ECO:0000256" key="1">
    <source>
        <dbReference type="SAM" id="MobiDB-lite"/>
    </source>
</evidence>
<keyword evidence="2" id="KW-0812">Transmembrane</keyword>
<dbReference type="AlphaFoldDB" id="A0A914UQJ4"/>
<keyword evidence="3" id="KW-1185">Reference proteome</keyword>
<name>A0A914UQJ4_9BILA</name>
<evidence type="ECO:0000313" key="4">
    <source>
        <dbReference type="WBParaSite" id="PSAMB.scaffold1143size35349.g11319.t1"/>
    </source>
</evidence>
<accession>A0A914UQJ4</accession>
<keyword evidence="2" id="KW-1133">Transmembrane helix</keyword>
<evidence type="ECO:0000256" key="2">
    <source>
        <dbReference type="SAM" id="Phobius"/>
    </source>
</evidence>